<comment type="caution">
    <text evidence="2">The sequence shown here is derived from an EMBL/GenBank/DDBJ whole genome shotgun (WGS) entry which is preliminary data.</text>
</comment>
<sequence>MRFCKLRQKEVVNVIEGCSLGYISDLVIDECTGKICALVVPDRCGLMGFFKNRDIIIPWKNICKIGEDIILVEVDPVACVRE</sequence>
<dbReference type="InterPro" id="IPR011033">
    <property type="entry name" value="PRC_barrel-like_sf"/>
</dbReference>
<dbReference type="Gene3D" id="2.30.30.240">
    <property type="entry name" value="PRC-barrel domain"/>
    <property type="match status" value="1"/>
</dbReference>
<dbReference type="EMBL" id="JACRSS010000001">
    <property type="protein sequence ID" value="MBC8537742.1"/>
    <property type="molecule type" value="Genomic_DNA"/>
</dbReference>
<dbReference type="PANTHER" id="PTHR40061">
    <property type="entry name" value="SPORULATION PROTEIN YLMC-RELATED"/>
    <property type="match status" value="1"/>
</dbReference>
<evidence type="ECO:0000259" key="1">
    <source>
        <dbReference type="Pfam" id="PF05239"/>
    </source>
</evidence>
<dbReference type="SUPFAM" id="SSF50346">
    <property type="entry name" value="PRC-barrel domain"/>
    <property type="match status" value="1"/>
</dbReference>
<dbReference type="PANTHER" id="PTHR40061:SF1">
    <property type="entry name" value="SPORULATION PROTEIN YLMC-RELATED"/>
    <property type="match status" value="1"/>
</dbReference>
<accession>A0A926DH90</accession>
<dbReference type="InterPro" id="IPR027275">
    <property type="entry name" value="PRC-brl_dom"/>
</dbReference>
<dbReference type="RefSeq" id="WP_249279609.1">
    <property type="nucleotide sequence ID" value="NZ_JACRSS010000001.1"/>
</dbReference>
<organism evidence="2 3">
    <name type="scientific">Guopingia tenuis</name>
    <dbReference type="NCBI Taxonomy" id="2763656"/>
    <lineage>
        <taxon>Bacteria</taxon>
        <taxon>Bacillati</taxon>
        <taxon>Bacillota</taxon>
        <taxon>Clostridia</taxon>
        <taxon>Christensenellales</taxon>
        <taxon>Christensenellaceae</taxon>
        <taxon>Guopingia</taxon>
    </lineage>
</organism>
<dbReference type="InterPro" id="IPR014238">
    <property type="entry name" value="Spore_YlmC/YmxH"/>
</dbReference>
<feature type="domain" description="PRC-barrel" evidence="1">
    <location>
        <begin position="2"/>
        <end position="75"/>
    </location>
</feature>
<dbReference type="AlphaFoldDB" id="A0A926DH90"/>
<protein>
    <submittedName>
        <fullName evidence="2">YlmC/YmxH family sporulation protein</fullName>
    </submittedName>
</protein>
<evidence type="ECO:0000313" key="2">
    <source>
        <dbReference type="EMBL" id="MBC8537742.1"/>
    </source>
</evidence>
<evidence type="ECO:0000313" key="3">
    <source>
        <dbReference type="Proteomes" id="UP000617951"/>
    </source>
</evidence>
<gene>
    <name evidence="2" type="ORF">H8693_02195</name>
</gene>
<keyword evidence="3" id="KW-1185">Reference proteome</keyword>
<proteinExistence type="predicted"/>
<dbReference type="Proteomes" id="UP000617951">
    <property type="component" value="Unassembled WGS sequence"/>
</dbReference>
<name>A0A926DH90_9FIRM</name>
<dbReference type="NCBIfam" id="TIGR02888">
    <property type="entry name" value="spore_YlmC_YmxH"/>
    <property type="match status" value="1"/>
</dbReference>
<reference evidence="2" key="1">
    <citation type="submission" date="2020-08" db="EMBL/GenBank/DDBJ databases">
        <title>Genome public.</title>
        <authorList>
            <person name="Liu C."/>
            <person name="Sun Q."/>
        </authorList>
    </citation>
    <scope>NUCLEOTIDE SEQUENCE</scope>
    <source>
        <strain evidence="2">NSJ-63</strain>
    </source>
</reference>
<dbReference type="Pfam" id="PF05239">
    <property type="entry name" value="PRC"/>
    <property type="match status" value="1"/>
</dbReference>